<feature type="transmembrane region" description="Helical" evidence="6">
    <location>
        <begin position="212"/>
        <end position="230"/>
    </location>
</feature>
<reference evidence="7" key="1">
    <citation type="journal article" date="2014" name="Front. Microbiol.">
        <title>High frequency of phylogenetically diverse reductive dehalogenase-homologous genes in deep subseafloor sedimentary metagenomes.</title>
        <authorList>
            <person name="Kawai M."/>
            <person name="Futagami T."/>
            <person name="Toyoda A."/>
            <person name="Takaki Y."/>
            <person name="Nishi S."/>
            <person name="Hori S."/>
            <person name="Arai W."/>
            <person name="Tsubouchi T."/>
            <person name="Morono Y."/>
            <person name="Uchiyama I."/>
            <person name="Ito T."/>
            <person name="Fujiyama A."/>
            <person name="Inagaki F."/>
            <person name="Takami H."/>
        </authorList>
    </citation>
    <scope>NUCLEOTIDE SEQUENCE</scope>
    <source>
        <strain evidence="7">Expedition CK06-06</strain>
    </source>
</reference>
<name>X1NJ81_9ZZZZ</name>
<evidence type="ECO:0000256" key="6">
    <source>
        <dbReference type="SAM" id="Phobius"/>
    </source>
</evidence>
<dbReference type="EMBL" id="BARV01024041">
    <property type="protein sequence ID" value="GAI43638.1"/>
    <property type="molecule type" value="Genomic_DNA"/>
</dbReference>
<feature type="transmembrane region" description="Helical" evidence="6">
    <location>
        <begin position="185"/>
        <end position="205"/>
    </location>
</feature>
<dbReference type="PANTHER" id="PTHR30250">
    <property type="entry name" value="PST FAMILY PREDICTED COLANIC ACID TRANSPORTER"/>
    <property type="match status" value="1"/>
</dbReference>
<comment type="subcellular location">
    <subcellularLocation>
        <location evidence="1">Cell membrane</location>
        <topology evidence="1">Multi-pass membrane protein</topology>
    </subcellularLocation>
</comment>
<protein>
    <recommendedName>
        <fullName evidence="8">Polysaccharide biosynthesis protein C-terminal domain-containing protein</fullName>
    </recommendedName>
</protein>
<dbReference type="GO" id="GO:0005886">
    <property type="term" value="C:plasma membrane"/>
    <property type="evidence" value="ECO:0007669"/>
    <property type="project" value="UniProtKB-SubCell"/>
</dbReference>
<sequence length="243" mass="26800">MPLGIFYGISNGVNLVLGFLPVVFGALGLIFRYAVLQVINFFLLYRKSPIKRKSMGRIDEVLDLARVGFPMLVIGVSYMFFTVADRTIVALTLGPTAVGELALSGIIVAAIQVLPVSMGALLYQRASYIYGESKTSVGLRKFYFFSLAFNIITVIPLCLISYFLIGPMTERFLPNYIEGIKAAKIYSLGSIFLVYFGVSMIFLVVRKNIPLIIGNAITILILWIFGLVLVQKGFGIEGVAWAR</sequence>
<feature type="transmembrane region" description="Helical" evidence="6">
    <location>
        <begin position="20"/>
        <end position="43"/>
    </location>
</feature>
<keyword evidence="2" id="KW-1003">Cell membrane</keyword>
<feature type="transmembrane region" description="Helical" evidence="6">
    <location>
        <begin position="142"/>
        <end position="165"/>
    </location>
</feature>
<keyword evidence="4 6" id="KW-1133">Transmembrane helix</keyword>
<dbReference type="InterPro" id="IPR050833">
    <property type="entry name" value="Poly_Biosynth_Transport"/>
</dbReference>
<dbReference type="AlphaFoldDB" id="X1NJ81"/>
<evidence type="ECO:0000256" key="2">
    <source>
        <dbReference type="ARBA" id="ARBA00022475"/>
    </source>
</evidence>
<evidence type="ECO:0000256" key="4">
    <source>
        <dbReference type="ARBA" id="ARBA00022989"/>
    </source>
</evidence>
<evidence type="ECO:0000256" key="3">
    <source>
        <dbReference type="ARBA" id="ARBA00022692"/>
    </source>
</evidence>
<feature type="transmembrane region" description="Helical" evidence="6">
    <location>
        <begin position="101"/>
        <end position="122"/>
    </location>
</feature>
<organism evidence="7">
    <name type="scientific">marine sediment metagenome</name>
    <dbReference type="NCBI Taxonomy" id="412755"/>
    <lineage>
        <taxon>unclassified sequences</taxon>
        <taxon>metagenomes</taxon>
        <taxon>ecological metagenomes</taxon>
    </lineage>
</organism>
<feature type="transmembrane region" description="Helical" evidence="6">
    <location>
        <begin position="64"/>
        <end position="81"/>
    </location>
</feature>
<dbReference type="PANTHER" id="PTHR30250:SF11">
    <property type="entry name" value="O-ANTIGEN TRANSPORTER-RELATED"/>
    <property type="match status" value="1"/>
</dbReference>
<keyword evidence="5 6" id="KW-0472">Membrane</keyword>
<proteinExistence type="predicted"/>
<evidence type="ECO:0008006" key="8">
    <source>
        <dbReference type="Google" id="ProtNLM"/>
    </source>
</evidence>
<feature type="non-terminal residue" evidence="7">
    <location>
        <position position="243"/>
    </location>
</feature>
<accession>X1NJ81</accession>
<comment type="caution">
    <text evidence="7">The sequence shown here is derived from an EMBL/GenBank/DDBJ whole genome shotgun (WGS) entry which is preliminary data.</text>
</comment>
<evidence type="ECO:0000313" key="7">
    <source>
        <dbReference type="EMBL" id="GAI43638.1"/>
    </source>
</evidence>
<keyword evidence="3 6" id="KW-0812">Transmembrane</keyword>
<evidence type="ECO:0000256" key="1">
    <source>
        <dbReference type="ARBA" id="ARBA00004651"/>
    </source>
</evidence>
<gene>
    <name evidence="7" type="ORF">S06H3_39320</name>
</gene>
<evidence type="ECO:0000256" key="5">
    <source>
        <dbReference type="ARBA" id="ARBA00023136"/>
    </source>
</evidence>